<name>K7K3U5_SOYBN</name>
<evidence type="ECO:0000259" key="5">
    <source>
        <dbReference type="Pfam" id="PF01137"/>
    </source>
</evidence>
<reference evidence="8" key="2">
    <citation type="submission" date="2018-02" db="UniProtKB">
        <authorList>
            <consortium name="EnsemblPlants"/>
        </authorList>
    </citation>
    <scope>IDENTIFICATION</scope>
    <source>
        <strain evidence="8">Williams 82</strain>
    </source>
</reference>
<dbReference type="InterPro" id="IPR020719">
    <property type="entry name" value="RNA3'_term_phos_cycl-like_CS"/>
</dbReference>
<dbReference type="InterPro" id="IPR016443">
    <property type="entry name" value="RNA3'_term_phos_cyc_type_2"/>
</dbReference>
<dbReference type="PANTHER" id="PTHR11096:SF1">
    <property type="entry name" value="RNA 3'-TERMINAL PHOSPHATE CYCLASE-LIKE PROTEIN"/>
    <property type="match status" value="1"/>
</dbReference>
<dbReference type="PANTHER" id="PTHR11096">
    <property type="entry name" value="RNA 3' TERMINAL PHOSPHATE CYCLASE"/>
    <property type="match status" value="1"/>
</dbReference>
<dbReference type="Proteomes" id="UP000008827">
    <property type="component" value="Chromosome 1"/>
</dbReference>
<dbReference type="EnsemblPlants" id="KRH76273">
    <property type="protein sequence ID" value="KRH76273"/>
    <property type="gene ID" value="GLYMA_01G143200"/>
</dbReference>
<sequence>MGGRQHSAHDCGVSRSIGYFLEPLIVLCLFAKQPLTIRLKGITNDSKDPSIDTFKSTTLPILKRFGVPFEDLELKVESRGLPPNGGGEVVLSVPVVQNLTAVSWIDEGFVRKIRGTTFSTRVSVQFEYSMIKSARGIINPLVSDVHIFSDHRSGPEAGNSPGYGISLVAETTSGCFISADTAVSQARDEDTSGLADDAKRDLMPPDDIGVGIANALVGEIAQNGVVDSTHQGLLFLLCALCPQDVSKVRVGKLSQHGVETLRNLRDFLDLKFIIKPDPNSQSVFLKCIGYGMKNLSQKVS</sequence>
<gene>
    <name evidence="8" type="primary">LOC100797356</name>
    <name evidence="7" type="ORF">GLYMA_01G143200</name>
</gene>
<feature type="domain" description="RNA 3'-terminal phosphate cyclase insert" evidence="6">
    <location>
        <begin position="106"/>
        <end position="221"/>
    </location>
</feature>
<evidence type="ECO:0000256" key="2">
    <source>
        <dbReference type="ARBA" id="ARBA00007089"/>
    </source>
</evidence>
<dbReference type="InterPro" id="IPR023797">
    <property type="entry name" value="RNA3'_phos_cyclase_dom"/>
</dbReference>
<proteinExistence type="inferred from homology"/>
<dbReference type="HOGENOM" id="CLU_027882_1_2_1"/>
<evidence type="ECO:0000313" key="8">
    <source>
        <dbReference type="EnsemblPlants" id="KRH76273"/>
    </source>
</evidence>
<dbReference type="OrthoDB" id="1911237at2759"/>
<dbReference type="AlphaFoldDB" id="K7K3U5"/>
<protein>
    <recommendedName>
        <fullName evidence="10">RNA 3'-terminal phosphate cyclase domain-containing protein</fullName>
    </recommendedName>
</protein>
<dbReference type="Pfam" id="PF01137">
    <property type="entry name" value="RTC"/>
    <property type="match status" value="1"/>
</dbReference>
<comment type="subcellular location">
    <subcellularLocation>
        <location evidence="1">Nucleus</location>
        <location evidence="1">Nucleolus</location>
    </subcellularLocation>
</comment>
<evidence type="ECO:0000259" key="6">
    <source>
        <dbReference type="Pfam" id="PF05189"/>
    </source>
</evidence>
<dbReference type="OMA" id="HHQMLVL"/>
<reference evidence="7 8" key="1">
    <citation type="journal article" date="2010" name="Nature">
        <title>Genome sequence of the palaeopolyploid soybean.</title>
        <authorList>
            <person name="Schmutz J."/>
            <person name="Cannon S.B."/>
            <person name="Schlueter J."/>
            <person name="Ma J."/>
            <person name="Mitros T."/>
            <person name="Nelson W."/>
            <person name="Hyten D.L."/>
            <person name="Song Q."/>
            <person name="Thelen J.J."/>
            <person name="Cheng J."/>
            <person name="Xu D."/>
            <person name="Hellsten U."/>
            <person name="May G.D."/>
            <person name="Yu Y."/>
            <person name="Sakurai T."/>
            <person name="Umezawa T."/>
            <person name="Bhattacharyya M.K."/>
            <person name="Sandhu D."/>
            <person name="Valliyodan B."/>
            <person name="Lindquist E."/>
            <person name="Peto M."/>
            <person name="Grant D."/>
            <person name="Shu S."/>
            <person name="Goodstein D."/>
            <person name="Barry K."/>
            <person name="Futrell-Griggs M."/>
            <person name="Abernathy B."/>
            <person name="Du J."/>
            <person name="Tian Z."/>
            <person name="Zhu L."/>
            <person name="Gill N."/>
            <person name="Joshi T."/>
            <person name="Libault M."/>
            <person name="Sethuraman A."/>
            <person name="Zhang X.-C."/>
            <person name="Shinozaki K."/>
            <person name="Nguyen H.T."/>
            <person name="Wing R.A."/>
            <person name="Cregan P."/>
            <person name="Specht J."/>
            <person name="Grimwood J."/>
            <person name="Rokhsar D."/>
            <person name="Stacey G."/>
            <person name="Shoemaker R.C."/>
            <person name="Jackson S.A."/>
        </authorList>
    </citation>
    <scope>NUCLEOTIDE SEQUENCE [LARGE SCALE GENOMIC DNA]</scope>
    <source>
        <strain evidence="8">cv. Williams 82</strain>
        <tissue evidence="7">Callus</tissue>
    </source>
</reference>
<dbReference type="SMR" id="K7K3U5"/>
<dbReference type="InterPro" id="IPR036553">
    <property type="entry name" value="RPTC_insert"/>
</dbReference>
<dbReference type="Gramene" id="KRH76273">
    <property type="protein sequence ID" value="KRH76273"/>
    <property type="gene ID" value="GLYMA_01G143200"/>
</dbReference>
<evidence type="ECO:0008006" key="10">
    <source>
        <dbReference type="Google" id="ProtNLM"/>
    </source>
</evidence>
<reference evidence="7" key="3">
    <citation type="submission" date="2018-07" db="EMBL/GenBank/DDBJ databases">
        <title>WGS assembly of Glycine max.</title>
        <authorList>
            <person name="Schmutz J."/>
            <person name="Cannon S."/>
            <person name="Schlueter J."/>
            <person name="Ma J."/>
            <person name="Mitros T."/>
            <person name="Nelson W."/>
            <person name="Hyten D."/>
            <person name="Song Q."/>
            <person name="Thelen J."/>
            <person name="Cheng J."/>
            <person name="Xu D."/>
            <person name="Hellsten U."/>
            <person name="May G."/>
            <person name="Yu Y."/>
            <person name="Sakurai T."/>
            <person name="Umezawa T."/>
            <person name="Bhattacharyya M."/>
            <person name="Sandhu D."/>
            <person name="Valliyodan B."/>
            <person name="Lindquist E."/>
            <person name="Peto M."/>
            <person name="Grant D."/>
            <person name="Shu S."/>
            <person name="Goodstein D."/>
            <person name="Barry K."/>
            <person name="Futrell-Griggs M."/>
            <person name="Abernathy B."/>
            <person name="Du J."/>
            <person name="Tian Z."/>
            <person name="Zhu L."/>
            <person name="Gill N."/>
            <person name="Joshi T."/>
            <person name="Libault M."/>
            <person name="Sethuraman A."/>
            <person name="Zhang X."/>
            <person name="Shinozaki K."/>
            <person name="Nguyen H."/>
            <person name="Wing R."/>
            <person name="Cregan P."/>
            <person name="Specht J."/>
            <person name="Grimwood J."/>
            <person name="Rokhsar D."/>
            <person name="Stacey G."/>
            <person name="Shoemaker R."/>
            <person name="Jackson S."/>
        </authorList>
    </citation>
    <scope>NUCLEOTIDE SEQUENCE</scope>
    <source>
        <tissue evidence="7">Callus</tissue>
    </source>
</reference>
<dbReference type="SUPFAM" id="SSF55205">
    <property type="entry name" value="EPT/RTPC-like"/>
    <property type="match status" value="1"/>
</dbReference>
<dbReference type="RefSeq" id="XP_014630690.1">
    <property type="nucleotide sequence ID" value="XM_014775204.3"/>
</dbReference>
<evidence type="ECO:0000313" key="7">
    <source>
        <dbReference type="EMBL" id="KRH76273.1"/>
    </source>
</evidence>
<keyword evidence="9" id="KW-1185">Reference proteome</keyword>
<dbReference type="GO" id="GO:0005730">
    <property type="term" value="C:nucleolus"/>
    <property type="evidence" value="ECO:0000318"/>
    <property type="project" value="GO_Central"/>
</dbReference>
<organism evidence="7">
    <name type="scientific">Glycine max</name>
    <name type="common">Soybean</name>
    <name type="synonym">Glycine hispida</name>
    <dbReference type="NCBI Taxonomy" id="3847"/>
    <lineage>
        <taxon>Eukaryota</taxon>
        <taxon>Viridiplantae</taxon>
        <taxon>Streptophyta</taxon>
        <taxon>Embryophyta</taxon>
        <taxon>Tracheophyta</taxon>
        <taxon>Spermatophyta</taxon>
        <taxon>Magnoliopsida</taxon>
        <taxon>eudicotyledons</taxon>
        <taxon>Gunneridae</taxon>
        <taxon>Pentapetalae</taxon>
        <taxon>rosids</taxon>
        <taxon>fabids</taxon>
        <taxon>Fabales</taxon>
        <taxon>Fabaceae</taxon>
        <taxon>Papilionoideae</taxon>
        <taxon>50 kb inversion clade</taxon>
        <taxon>NPAAA clade</taxon>
        <taxon>indigoferoid/millettioid clade</taxon>
        <taxon>Phaseoleae</taxon>
        <taxon>Glycine</taxon>
        <taxon>Glycine subgen. Soja</taxon>
    </lineage>
</organism>
<dbReference type="NCBIfam" id="TIGR03400">
    <property type="entry name" value="18S_RNA_Rcl1p"/>
    <property type="match status" value="1"/>
</dbReference>
<dbReference type="PaxDb" id="3847-GLYMA01G34420.2"/>
<dbReference type="STRING" id="3847.K7K3U5"/>
<evidence type="ECO:0000313" key="9">
    <source>
        <dbReference type="Proteomes" id="UP000008827"/>
    </source>
</evidence>
<dbReference type="PROSITE" id="PS01287">
    <property type="entry name" value="RTC"/>
    <property type="match status" value="1"/>
</dbReference>
<dbReference type="FunFam" id="3.30.360.20:FF:000001">
    <property type="entry name" value="RNA terminal phosphate cyclase-like 1"/>
    <property type="match status" value="1"/>
</dbReference>
<dbReference type="InterPro" id="IPR037136">
    <property type="entry name" value="RNA3'_phos_cyclase_dom_sf"/>
</dbReference>
<evidence type="ECO:0000256" key="1">
    <source>
        <dbReference type="ARBA" id="ARBA00004604"/>
    </source>
</evidence>
<dbReference type="KEGG" id="gmx:100797356"/>
<dbReference type="EMBL" id="CM000834">
    <property type="protein sequence ID" value="KRH76273.1"/>
    <property type="molecule type" value="Genomic_DNA"/>
</dbReference>
<dbReference type="InterPro" id="IPR013792">
    <property type="entry name" value="RNA3'P_cycl/enolpyr_Trfase_a/b"/>
</dbReference>
<evidence type="ECO:0000256" key="3">
    <source>
        <dbReference type="ARBA" id="ARBA00022517"/>
    </source>
</evidence>
<dbReference type="InterPro" id="IPR013791">
    <property type="entry name" value="RNA3'-term_phos_cycl_insert"/>
</dbReference>
<dbReference type="GO" id="GO:0004521">
    <property type="term" value="F:RNA endonuclease activity"/>
    <property type="evidence" value="ECO:0000318"/>
    <property type="project" value="GO_Central"/>
</dbReference>
<dbReference type="Gene3D" id="3.65.10.20">
    <property type="entry name" value="RNA 3'-terminal phosphate cyclase domain"/>
    <property type="match status" value="1"/>
</dbReference>
<dbReference type="eggNOG" id="KOG3980">
    <property type="taxonomic scope" value="Eukaryota"/>
</dbReference>
<dbReference type="GeneID" id="100797356"/>
<dbReference type="GO" id="GO:0000479">
    <property type="term" value="P:endonucleolytic cleavage of tricistronic rRNA transcript (SSU-rRNA, 5.8S rRNA, LSU-rRNA)"/>
    <property type="evidence" value="ECO:0000318"/>
    <property type="project" value="GO_Central"/>
</dbReference>
<accession>K7K3U5</accession>
<dbReference type="Pfam" id="PF05189">
    <property type="entry name" value="RTC_insert"/>
    <property type="match status" value="1"/>
</dbReference>
<dbReference type="Gene3D" id="3.30.360.20">
    <property type="entry name" value="RNA 3'-terminal phosphate cyclase, insert domain"/>
    <property type="match status" value="1"/>
</dbReference>
<keyword evidence="3" id="KW-0690">Ribosome biogenesis</keyword>
<evidence type="ECO:0000256" key="4">
    <source>
        <dbReference type="ARBA" id="ARBA00023242"/>
    </source>
</evidence>
<feature type="domain" description="RNA 3'-terminal phosphate cyclase" evidence="5">
    <location>
        <begin position="8"/>
        <end position="273"/>
    </location>
</feature>
<comment type="similarity">
    <text evidence="2">Belongs to the RNA 3'-terminal cyclase family. Type 2 subfamily.</text>
</comment>
<dbReference type="InterPro" id="IPR000228">
    <property type="entry name" value="RNA3'_term_phos_cyc"/>
</dbReference>
<keyword evidence="4" id="KW-0539">Nucleus</keyword>